<accession>A0A183W850</accession>
<dbReference type="AlphaFoldDB" id="A0A183W850"/>
<dbReference type="OrthoDB" id="6235099at2759"/>
<evidence type="ECO:0000313" key="2">
    <source>
        <dbReference type="WBParaSite" id="TREG1_38030.1"/>
    </source>
</evidence>
<dbReference type="WBParaSite" id="TREG1_38030.1">
    <property type="protein sequence ID" value="TREG1_38030.1"/>
    <property type="gene ID" value="TREG1_38030"/>
</dbReference>
<evidence type="ECO:0000313" key="1">
    <source>
        <dbReference type="Proteomes" id="UP000050795"/>
    </source>
</evidence>
<name>A0A183W850_TRIRE</name>
<protein>
    <submittedName>
        <fullName evidence="2">RanBD1 domain-containing protein</fullName>
    </submittedName>
</protein>
<reference evidence="1" key="1">
    <citation type="submission" date="2022-06" db="EMBL/GenBank/DDBJ databases">
        <authorList>
            <person name="Berger JAMES D."/>
            <person name="Berger JAMES D."/>
        </authorList>
    </citation>
    <scope>NUCLEOTIDE SEQUENCE [LARGE SCALE GENOMIC DNA]</scope>
</reference>
<proteinExistence type="predicted"/>
<organism evidence="1 2">
    <name type="scientific">Trichobilharzia regenti</name>
    <name type="common">Nasal bird schistosome</name>
    <dbReference type="NCBI Taxonomy" id="157069"/>
    <lineage>
        <taxon>Eukaryota</taxon>
        <taxon>Metazoa</taxon>
        <taxon>Spiralia</taxon>
        <taxon>Lophotrochozoa</taxon>
        <taxon>Platyhelminthes</taxon>
        <taxon>Trematoda</taxon>
        <taxon>Digenea</taxon>
        <taxon>Strigeidida</taxon>
        <taxon>Schistosomatoidea</taxon>
        <taxon>Schistosomatidae</taxon>
        <taxon>Trichobilharzia</taxon>
    </lineage>
</organism>
<keyword evidence="1" id="KW-1185">Reference proteome</keyword>
<sequence>MGNCLKITNEDESQCSTNEELHSSDSKCKNSLTCRKNSNNSITSGLNVQQAGDRINENESHKICDTTGSNANHRITTIKVDDVMNYNNKLNHIQENEYMSAMKADGDVYHDCETGSSFAETWDPVLFDHLPVQQNFKLNELRHDNQLGKNNRDKYQMNNNLEVYKQNRLPLISTSILGFTVLRSDIPDSVEWLRNGEIENPKINLNKYLIKGKCNNNKKLDNGNENNTNADELDDTVLKGGFTSIHDSWLRYTMFIHQEKSDSVQFLNTYRKMKHIFLSLEVRTGCEIRMSRRLFLHKGKLVRTIVIDGPTRQQILRCYSSLPELLTRLMILECERPSETESRTLSKFKKNNERGFRMFTSLFQKPVLTA</sequence>
<dbReference type="Proteomes" id="UP000050795">
    <property type="component" value="Unassembled WGS sequence"/>
</dbReference>
<reference evidence="2" key="2">
    <citation type="submission" date="2023-11" db="UniProtKB">
        <authorList>
            <consortium name="WormBaseParasite"/>
        </authorList>
    </citation>
    <scope>IDENTIFICATION</scope>
</reference>